<dbReference type="InterPro" id="IPR029052">
    <property type="entry name" value="Metallo-depent_PP-like"/>
</dbReference>
<sequence length="249" mass="27066">MLIAHVSDLHIGGSEDSVERAMRVREYLNGLPGPVDAVMVTGDIADHGLADEYTIAREVMRYDAPTIVCPGNHDSRTAFRTVLLGQSGHGPINQVLRLEGLTITLRDSSIPGRHDGHLDDETIGWLESELDRAEGPVFVAMHHPPVRLGLPSVDAIRLTNPDRLEKVLKHHPHVRAVMAGHAHTAASAIYAGLPLSVAPGVVSTLKLPQELVLPDQWTEDDALDFELPPAITLHVFDGDRLASHTRVVP</sequence>
<proteinExistence type="inferred from homology"/>
<evidence type="ECO:0000256" key="4">
    <source>
        <dbReference type="ARBA" id="ARBA00025742"/>
    </source>
</evidence>
<evidence type="ECO:0000313" key="6">
    <source>
        <dbReference type="EMBL" id="WTP83950.1"/>
    </source>
</evidence>
<dbReference type="InterPro" id="IPR004843">
    <property type="entry name" value="Calcineurin-like_PHP"/>
</dbReference>
<dbReference type="GO" id="GO:0046872">
    <property type="term" value="F:metal ion binding"/>
    <property type="evidence" value="ECO:0007669"/>
    <property type="project" value="UniProtKB-KW"/>
</dbReference>
<organism evidence="7">
    <name type="scientific">Streptomyces sp. NBC_00180</name>
    <dbReference type="NCBI Taxonomy" id="2903632"/>
    <lineage>
        <taxon>Bacteria</taxon>
        <taxon>Bacillati</taxon>
        <taxon>Actinomycetota</taxon>
        <taxon>Actinomycetes</taxon>
        <taxon>Kitasatosporales</taxon>
        <taxon>Streptomycetaceae</taxon>
        <taxon>Streptomyces</taxon>
    </lineage>
</organism>
<dbReference type="GO" id="GO:0016787">
    <property type="term" value="F:hydrolase activity"/>
    <property type="evidence" value="ECO:0007669"/>
    <property type="project" value="UniProtKB-KW"/>
</dbReference>
<evidence type="ECO:0000256" key="1">
    <source>
        <dbReference type="ARBA" id="ARBA00022723"/>
    </source>
</evidence>
<gene>
    <name evidence="6" type="ORF">OG477_00370</name>
    <name evidence="7" type="ORF">OG477_44975</name>
</gene>
<keyword evidence="2" id="KW-0378">Hydrolase</keyword>
<evidence type="ECO:0000259" key="5">
    <source>
        <dbReference type="Pfam" id="PF00149"/>
    </source>
</evidence>
<name>A0AAU1I9N6_9ACTN</name>
<dbReference type="AlphaFoldDB" id="A0AAU1I9N6"/>
<reference evidence="7" key="1">
    <citation type="submission" date="2022-10" db="EMBL/GenBank/DDBJ databases">
        <title>The complete genomes of actinobacterial strains from the NBC collection.</title>
        <authorList>
            <person name="Joergensen T.S."/>
            <person name="Alvarez Arevalo M."/>
            <person name="Sterndorff E.B."/>
            <person name="Faurdal D."/>
            <person name="Vuksanovic O."/>
            <person name="Mourched A.-S."/>
            <person name="Charusanti P."/>
            <person name="Shaw S."/>
            <person name="Blin K."/>
            <person name="Weber T."/>
        </authorList>
    </citation>
    <scope>NUCLEOTIDE SEQUENCE</scope>
    <source>
        <strain evidence="7">NBC 00180</strain>
    </source>
</reference>
<dbReference type="InterPro" id="IPR050884">
    <property type="entry name" value="CNP_phosphodiesterase-III"/>
</dbReference>
<keyword evidence="3" id="KW-0408">Iron</keyword>
<dbReference type="EMBL" id="CP108140">
    <property type="protein sequence ID" value="WTP91888.1"/>
    <property type="molecule type" value="Genomic_DNA"/>
</dbReference>
<evidence type="ECO:0000256" key="2">
    <source>
        <dbReference type="ARBA" id="ARBA00022801"/>
    </source>
</evidence>
<dbReference type="PANTHER" id="PTHR42988">
    <property type="entry name" value="PHOSPHOHYDROLASE"/>
    <property type="match status" value="1"/>
</dbReference>
<feature type="domain" description="Calcineurin-like phosphoesterase" evidence="5">
    <location>
        <begin position="1"/>
        <end position="184"/>
    </location>
</feature>
<evidence type="ECO:0000313" key="7">
    <source>
        <dbReference type="EMBL" id="WTP91888.1"/>
    </source>
</evidence>
<dbReference type="EMBL" id="CP108140">
    <property type="protein sequence ID" value="WTP83950.1"/>
    <property type="molecule type" value="Genomic_DNA"/>
</dbReference>
<dbReference type="PANTHER" id="PTHR42988:SF2">
    <property type="entry name" value="CYCLIC NUCLEOTIDE PHOSPHODIESTERASE CBUA0032-RELATED"/>
    <property type="match status" value="1"/>
</dbReference>
<dbReference type="Gene3D" id="3.60.21.10">
    <property type="match status" value="1"/>
</dbReference>
<keyword evidence="1" id="KW-0479">Metal-binding</keyword>
<protein>
    <submittedName>
        <fullName evidence="7">Metallophosphoesterase</fullName>
    </submittedName>
</protein>
<accession>A0AAU1I9N6</accession>
<dbReference type="Pfam" id="PF00149">
    <property type="entry name" value="Metallophos"/>
    <property type="match status" value="1"/>
</dbReference>
<dbReference type="SUPFAM" id="SSF56300">
    <property type="entry name" value="Metallo-dependent phosphatases"/>
    <property type="match status" value="1"/>
</dbReference>
<evidence type="ECO:0000256" key="3">
    <source>
        <dbReference type="ARBA" id="ARBA00023004"/>
    </source>
</evidence>
<comment type="similarity">
    <text evidence="4">Belongs to the cyclic nucleotide phosphodiesterase class-III family.</text>
</comment>